<dbReference type="EMBL" id="JEOB01000004">
    <property type="protein sequence ID" value="EXM38488.1"/>
    <property type="molecule type" value="Genomic_DNA"/>
</dbReference>
<dbReference type="AlphaFoldDB" id="A0A011VVC2"/>
<evidence type="ECO:0000313" key="1">
    <source>
        <dbReference type="EMBL" id="EXM38488.1"/>
    </source>
</evidence>
<name>A0A011VVC2_RUMAL</name>
<protein>
    <submittedName>
        <fullName evidence="1">Uncharacterized protein</fullName>
    </submittedName>
</protein>
<proteinExistence type="predicted"/>
<dbReference type="RefSeq" id="WP_037289249.1">
    <property type="nucleotide sequence ID" value="NZ_JEOB01000004.1"/>
</dbReference>
<evidence type="ECO:0000313" key="2">
    <source>
        <dbReference type="Proteomes" id="UP000021369"/>
    </source>
</evidence>
<dbReference type="Proteomes" id="UP000021369">
    <property type="component" value="Unassembled WGS sequence"/>
</dbReference>
<keyword evidence="2" id="KW-1185">Reference proteome</keyword>
<reference evidence="1 2" key="1">
    <citation type="submission" date="2013-06" db="EMBL/GenBank/DDBJ databases">
        <title>Rumen cellulosomics: divergent fiber-degrading strategies revealed by comparative genome-wide analysis of six Ruminococcal strains.</title>
        <authorList>
            <person name="Dassa B."/>
            <person name="Borovok I."/>
            <person name="Lamed R."/>
            <person name="Flint H."/>
            <person name="Yeoman C.J."/>
            <person name="White B."/>
            <person name="Bayer E.A."/>
        </authorList>
    </citation>
    <scope>NUCLEOTIDE SEQUENCE [LARGE SCALE GENOMIC DNA]</scope>
    <source>
        <strain evidence="1 2">SY3</strain>
    </source>
</reference>
<dbReference type="PATRIC" id="fig|1341156.4.peg.2509"/>
<accession>A0A011VVC2</accession>
<sequence length="248" mass="27804">MLLNIHDVNFQTDLDLVVKYASRPIHKPSTLYNVSYTQNIAPMDKYNIEYEFRTTPTVGSIPSPPDPSQQITVDLLAAPTMVFRTSGSSAISDHDIYSDDKWFTSAVALRFGSSYPSSSCSWFIDNGTDDYWYCPYGFNFPSGYDIVMVNKLYAFTENWRANMLFTNVNGELRPAGCCIPIVDNVYYDVDLVKRSDGTVINKTGSSNDGYVLGRSPYSTNMALYVSTDSYGTRGDMKGQILVTETPWT</sequence>
<comment type="caution">
    <text evidence="1">The sequence shown here is derived from an EMBL/GenBank/DDBJ whole genome shotgun (WGS) entry which is preliminary data.</text>
</comment>
<organism evidence="1 2">
    <name type="scientific">Ruminococcus albus SY3</name>
    <dbReference type="NCBI Taxonomy" id="1341156"/>
    <lineage>
        <taxon>Bacteria</taxon>
        <taxon>Bacillati</taxon>
        <taxon>Bacillota</taxon>
        <taxon>Clostridia</taxon>
        <taxon>Eubacteriales</taxon>
        <taxon>Oscillospiraceae</taxon>
        <taxon>Ruminococcus</taxon>
    </lineage>
</organism>
<gene>
    <name evidence="1" type="ORF">RASY3_14215</name>
</gene>